<feature type="domain" description="4Fe-4S Wbl-type" evidence="1">
    <location>
        <begin position="36"/>
        <end position="95"/>
    </location>
</feature>
<dbReference type="PROSITE" id="PS51674">
    <property type="entry name" value="4FE4S_WBL"/>
    <property type="match status" value="1"/>
</dbReference>
<dbReference type="InterPro" id="IPR034768">
    <property type="entry name" value="4FE4S_WBL"/>
</dbReference>
<name>R4SR85_9PSEU</name>
<gene>
    <name evidence="2" type="ORF">AORI_3349</name>
</gene>
<evidence type="ECO:0000259" key="1">
    <source>
        <dbReference type="PROSITE" id="PS51674"/>
    </source>
</evidence>
<reference evidence="2 3" key="1">
    <citation type="journal article" date="2013" name="BMC Genomics">
        <title>ContigScape: a Cytoscape plugin facilitating microbial genome gap closing.</title>
        <authorList>
            <person name="Tang B."/>
            <person name="Wang Q."/>
            <person name="Yang M."/>
            <person name="Xie F."/>
            <person name="Zhu Y."/>
            <person name="Zhuo Y."/>
            <person name="Wang S."/>
            <person name="Gao H."/>
            <person name="Ding X."/>
            <person name="Zhang L."/>
            <person name="Zhao G."/>
            <person name="Zheng H."/>
        </authorList>
    </citation>
    <scope>NUCLEOTIDE SEQUENCE [LARGE SCALE GENOMIC DNA]</scope>
    <source>
        <strain evidence="2 3">HCCB10007</strain>
    </source>
</reference>
<dbReference type="KEGG" id="aoi:AORI_3349"/>
<dbReference type="PATRIC" id="fig|1156913.3.peg.3427"/>
<dbReference type="EMBL" id="CP003410">
    <property type="protein sequence ID" value="AGM05934.1"/>
    <property type="molecule type" value="Genomic_DNA"/>
</dbReference>
<protein>
    <recommendedName>
        <fullName evidence="1">4Fe-4S Wbl-type domain-containing protein</fullName>
    </recommendedName>
</protein>
<sequence length="150" mass="16412">MSLPRRHVADYFYPELTAIAVAPHGGVCSSEVTGFPDRQVQQAVFDGENDDPGLLANARATCAACPALAACRQFAEVSLDDTTFLAGTTAEERSLSARRAPRTRHRRAVVERMRRAGVTIPDITFYTGYPTRSIEADLARSERDKTARIA</sequence>
<proteinExistence type="predicted"/>
<dbReference type="RefSeq" id="WP_016333700.1">
    <property type="nucleotide sequence ID" value="NC_021252.1"/>
</dbReference>
<dbReference type="HOGENOM" id="CLU_1736730_0_0_11"/>
<keyword evidence="3" id="KW-1185">Reference proteome</keyword>
<accession>R4SR85</accession>
<evidence type="ECO:0000313" key="2">
    <source>
        <dbReference type="EMBL" id="AGM05934.1"/>
    </source>
</evidence>
<organism evidence="2 3">
    <name type="scientific">Amycolatopsis keratiniphila</name>
    <dbReference type="NCBI Taxonomy" id="129921"/>
    <lineage>
        <taxon>Bacteria</taxon>
        <taxon>Bacillati</taxon>
        <taxon>Actinomycetota</taxon>
        <taxon>Actinomycetes</taxon>
        <taxon>Pseudonocardiales</taxon>
        <taxon>Pseudonocardiaceae</taxon>
        <taxon>Amycolatopsis</taxon>
        <taxon>Amycolatopsis japonica group</taxon>
    </lineage>
</organism>
<dbReference type="AlphaFoldDB" id="R4SR85"/>
<dbReference type="Proteomes" id="UP000013968">
    <property type="component" value="Chromosome"/>
</dbReference>
<evidence type="ECO:0000313" key="3">
    <source>
        <dbReference type="Proteomes" id="UP000013968"/>
    </source>
</evidence>